<dbReference type="PANTHER" id="PTHR30546">
    <property type="entry name" value="FLAVODOXIN-RELATED PROTEIN WRBA-RELATED"/>
    <property type="match status" value="1"/>
</dbReference>
<evidence type="ECO:0000256" key="3">
    <source>
        <dbReference type="ARBA" id="ARBA00022643"/>
    </source>
</evidence>
<comment type="caution">
    <text evidence="5">The sequence shown here is derived from an EMBL/GenBank/DDBJ whole genome shotgun (WGS) entry which is preliminary data.</text>
</comment>
<dbReference type="InterPro" id="IPR010089">
    <property type="entry name" value="Flavoprotein_WrbA-like"/>
</dbReference>
<gene>
    <name evidence="5" type="primary">wrbA</name>
    <name evidence="5" type="ORF">GCM10009114_02460</name>
</gene>
<reference evidence="5 6" key="1">
    <citation type="journal article" date="2019" name="Int. J. Syst. Evol. Microbiol.">
        <title>The Global Catalogue of Microorganisms (GCM) 10K type strain sequencing project: providing services to taxonomists for standard genome sequencing and annotation.</title>
        <authorList>
            <consortium name="The Broad Institute Genomics Platform"/>
            <consortium name="The Broad Institute Genome Sequencing Center for Infectious Disease"/>
            <person name="Wu L."/>
            <person name="Ma J."/>
        </authorList>
    </citation>
    <scope>NUCLEOTIDE SEQUENCE [LARGE SCALE GENOMIC DNA]</scope>
    <source>
        <strain evidence="5 6">JCM 15896</strain>
    </source>
</reference>
<evidence type="ECO:0000259" key="4">
    <source>
        <dbReference type="PROSITE" id="PS50902"/>
    </source>
</evidence>
<dbReference type="InterPro" id="IPR005025">
    <property type="entry name" value="FMN_Rdtase-like_dom"/>
</dbReference>
<protein>
    <submittedName>
        <fullName evidence="5">NAD(P)H:quinone oxidoreductase</fullName>
    </submittedName>
</protein>
<accession>A0ABN1LCA8</accession>
<dbReference type="PANTHER" id="PTHR30546:SF23">
    <property type="entry name" value="FLAVOPROTEIN-LIKE PROTEIN YCP4-RELATED"/>
    <property type="match status" value="1"/>
</dbReference>
<name>A0ABN1LCA8_9ALTE</name>
<dbReference type="EMBL" id="BAAAFD010000001">
    <property type="protein sequence ID" value="GAA0852455.1"/>
    <property type="molecule type" value="Genomic_DNA"/>
</dbReference>
<sequence length="196" mass="20645">MGPILILYYSVHGSTKQLANKIAQGVQSQGLDAMVRTVPRVSDGFEQIQAKVPSSGDPYVSVADLKQCGGLALGSPTRFGNMSSAMKYFWDSTAAQWLAGDLIGKPACVFTSSGSLHGGQESTLLTMMLPLLHHGMVVTGIPYSEPELKATRTGGTPYGATHVSFADSSELSEDESALCLAQGKHLATLAIKLGKQ</sequence>
<keyword evidence="6" id="KW-1185">Reference proteome</keyword>
<dbReference type="SUPFAM" id="SSF52218">
    <property type="entry name" value="Flavoproteins"/>
    <property type="match status" value="1"/>
</dbReference>
<keyword evidence="3" id="KW-0288">FMN</keyword>
<dbReference type="PROSITE" id="PS50902">
    <property type="entry name" value="FLAVODOXIN_LIKE"/>
    <property type="match status" value="1"/>
</dbReference>
<evidence type="ECO:0000313" key="5">
    <source>
        <dbReference type="EMBL" id="GAA0852455.1"/>
    </source>
</evidence>
<dbReference type="Pfam" id="PF03358">
    <property type="entry name" value="FMN_red"/>
    <property type="match status" value="1"/>
</dbReference>
<feature type="domain" description="Flavodoxin-like" evidence="4">
    <location>
        <begin position="4"/>
        <end position="187"/>
    </location>
</feature>
<organism evidence="5 6">
    <name type="scientific">Aliiglaciecola litoralis</name>
    <dbReference type="NCBI Taxonomy" id="582857"/>
    <lineage>
        <taxon>Bacteria</taxon>
        <taxon>Pseudomonadati</taxon>
        <taxon>Pseudomonadota</taxon>
        <taxon>Gammaproteobacteria</taxon>
        <taxon>Alteromonadales</taxon>
        <taxon>Alteromonadaceae</taxon>
        <taxon>Aliiglaciecola</taxon>
    </lineage>
</organism>
<evidence type="ECO:0000313" key="6">
    <source>
        <dbReference type="Proteomes" id="UP001500359"/>
    </source>
</evidence>
<evidence type="ECO:0000256" key="2">
    <source>
        <dbReference type="ARBA" id="ARBA00022630"/>
    </source>
</evidence>
<dbReference type="NCBIfam" id="TIGR01755">
    <property type="entry name" value="flav_wrbA"/>
    <property type="match status" value="1"/>
</dbReference>
<dbReference type="Gene3D" id="3.40.50.360">
    <property type="match status" value="1"/>
</dbReference>
<dbReference type="NCBIfam" id="NF002999">
    <property type="entry name" value="PRK03767.1"/>
    <property type="match status" value="1"/>
</dbReference>
<dbReference type="RefSeq" id="WP_343855800.1">
    <property type="nucleotide sequence ID" value="NZ_BAAAFD010000001.1"/>
</dbReference>
<evidence type="ECO:0000256" key="1">
    <source>
        <dbReference type="ARBA" id="ARBA00006961"/>
    </source>
</evidence>
<dbReference type="InterPro" id="IPR029039">
    <property type="entry name" value="Flavoprotein-like_sf"/>
</dbReference>
<dbReference type="InterPro" id="IPR008254">
    <property type="entry name" value="Flavodoxin/NO_synth"/>
</dbReference>
<proteinExistence type="inferred from homology"/>
<dbReference type="Proteomes" id="UP001500359">
    <property type="component" value="Unassembled WGS sequence"/>
</dbReference>
<keyword evidence="2" id="KW-0285">Flavoprotein</keyword>
<comment type="similarity">
    <text evidence="1">Belongs to the WrbA family.</text>
</comment>